<evidence type="ECO:0000256" key="16">
    <source>
        <dbReference type="ARBA" id="ARBA00048493"/>
    </source>
</evidence>
<dbReference type="GO" id="GO:0005737">
    <property type="term" value="C:cytoplasm"/>
    <property type="evidence" value="ECO:0007669"/>
    <property type="project" value="UniProtKB-SubCell"/>
</dbReference>
<feature type="region of interest" description="Linker" evidence="18">
    <location>
        <begin position="223"/>
        <end position="243"/>
    </location>
</feature>
<evidence type="ECO:0000313" key="22">
    <source>
        <dbReference type="Proteomes" id="UP000237040"/>
    </source>
</evidence>
<evidence type="ECO:0000256" key="8">
    <source>
        <dbReference type="ARBA" id="ARBA00022737"/>
    </source>
</evidence>
<evidence type="ECO:0000256" key="1">
    <source>
        <dbReference type="ARBA" id="ARBA00004496"/>
    </source>
</evidence>
<dbReference type="InterPro" id="IPR025877">
    <property type="entry name" value="MobA-like_NTP_Trfase"/>
</dbReference>
<dbReference type="GO" id="GO:0009252">
    <property type="term" value="P:peptidoglycan biosynthetic process"/>
    <property type="evidence" value="ECO:0007669"/>
    <property type="project" value="UniProtKB-UniRule"/>
</dbReference>
<dbReference type="GO" id="GO:0000902">
    <property type="term" value="P:cell morphogenesis"/>
    <property type="evidence" value="ECO:0007669"/>
    <property type="project" value="UniProtKB-UniRule"/>
</dbReference>
<dbReference type="InterPro" id="IPR038009">
    <property type="entry name" value="GlmU_C_LbH"/>
</dbReference>
<reference evidence="21 22" key="1">
    <citation type="submission" date="2018-01" db="EMBL/GenBank/DDBJ databases">
        <title>Metagenomic assembled genomes from two thermal pools in the Uzon Caldera, Kamchatka, Russia.</title>
        <authorList>
            <person name="Wilkins L."/>
            <person name="Ettinger C."/>
        </authorList>
    </citation>
    <scope>NUCLEOTIDE SEQUENCE [LARGE SCALE GENOMIC DNA]</scope>
    <source>
        <strain evidence="21">ZAV-07</strain>
    </source>
</reference>
<dbReference type="SUPFAM" id="SSF53448">
    <property type="entry name" value="Nucleotide-diphospho-sugar transferases"/>
    <property type="match status" value="1"/>
</dbReference>
<evidence type="ECO:0000256" key="11">
    <source>
        <dbReference type="ARBA" id="ARBA00022984"/>
    </source>
</evidence>
<keyword evidence="14 18" id="KW-0961">Cell wall biogenesis/degradation</keyword>
<comment type="pathway">
    <text evidence="18">Nucleotide-sugar biosynthesis; UDP-N-acetyl-alpha-D-glucosamine biosynthesis; N-acetyl-alpha-D-glucosamine 1-phosphate from alpha-D-glucosamine 6-phosphate (route II): step 2/2.</text>
</comment>
<keyword evidence="10 18" id="KW-0133">Cell shape</keyword>
<dbReference type="GO" id="GO:0071555">
    <property type="term" value="P:cell wall organization"/>
    <property type="evidence" value="ECO:0007669"/>
    <property type="project" value="UniProtKB-KW"/>
</dbReference>
<dbReference type="GO" id="GO:0000287">
    <property type="term" value="F:magnesium ion binding"/>
    <property type="evidence" value="ECO:0007669"/>
    <property type="project" value="UniProtKB-UniRule"/>
</dbReference>
<protein>
    <recommendedName>
        <fullName evidence="18">Bifunctional protein GlmU</fullName>
    </recommendedName>
    <domain>
        <recommendedName>
            <fullName evidence="18">UDP-N-acetylglucosamine pyrophosphorylase</fullName>
            <ecNumber evidence="18">2.7.7.23</ecNumber>
        </recommendedName>
        <alternativeName>
            <fullName evidence="18">N-acetylglucosamine-1-phosphate uridyltransferase</fullName>
        </alternativeName>
    </domain>
    <domain>
        <recommendedName>
            <fullName evidence="18">Glucosamine-1-phosphate N-acetyltransferase</fullName>
            <ecNumber evidence="18">2.3.1.157</ecNumber>
        </recommendedName>
    </domain>
</protein>
<feature type="binding site" evidence="18">
    <location>
        <position position="133"/>
    </location>
    <ligand>
        <name>UDP-N-acetyl-alpha-D-glucosamine</name>
        <dbReference type="ChEBI" id="CHEBI:57705"/>
    </ligand>
</feature>
<dbReference type="Pfam" id="PF25087">
    <property type="entry name" value="GMPPB_C"/>
    <property type="match status" value="1"/>
</dbReference>
<evidence type="ECO:0000256" key="10">
    <source>
        <dbReference type="ARBA" id="ARBA00022960"/>
    </source>
</evidence>
<feature type="binding site" evidence="18">
    <location>
        <position position="220"/>
    </location>
    <ligand>
        <name>Mg(2+)</name>
        <dbReference type="ChEBI" id="CHEBI:18420"/>
    </ligand>
</feature>
<dbReference type="CDD" id="cd03353">
    <property type="entry name" value="LbH_GlmU_C"/>
    <property type="match status" value="1"/>
</dbReference>
<keyword evidence="6 18" id="KW-0548">Nucleotidyltransferase</keyword>
<evidence type="ECO:0000259" key="19">
    <source>
        <dbReference type="Pfam" id="PF12804"/>
    </source>
</evidence>
<feature type="binding site" evidence="18">
    <location>
        <position position="418"/>
    </location>
    <ligand>
        <name>acetyl-CoA</name>
        <dbReference type="ChEBI" id="CHEBI:57288"/>
    </ligand>
</feature>
<comment type="similarity">
    <text evidence="3 18">In the N-terminal section; belongs to the N-acetylglucosamine-1-phosphate uridyltransferase family.</text>
</comment>
<dbReference type="CDD" id="cd02540">
    <property type="entry name" value="GT2_GlmU_N_bac"/>
    <property type="match status" value="1"/>
</dbReference>
<proteinExistence type="inferred from homology"/>
<comment type="catalytic activity">
    <reaction evidence="15 18">
        <text>alpha-D-glucosamine 1-phosphate + acetyl-CoA = N-acetyl-alpha-D-glucosamine 1-phosphate + CoA + H(+)</text>
        <dbReference type="Rhea" id="RHEA:13725"/>
        <dbReference type="ChEBI" id="CHEBI:15378"/>
        <dbReference type="ChEBI" id="CHEBI:57287"/>
        <dbReference type="ChEBI" id="CHEBI:57288"/>
        <dbReference type="ChEBI" id="CHEBI:57776"/>
        <dbReference type="ChEBI" id="CHEBI:58516"/>
        <dbReference type="EC" id="2.3.1.157"/>
    </reaction>
</comment>
<dbReference type="InterPro" id="IPR011004">
    <property type="entry name" value="Trimer_LpxA-like_sf"/>
</dbReference>
<comment type="caution">
    <text evidence="21">The sequence shown here is derived from an EMBL/GenBank/DDBJ whole genome shotgun (WGS) entry which is preliminary data.</text>
</comment>
<keyword evidence="9 18" id="KW-0460">Magnesium</keyword>
<dbReference type="GO" id="GO:0019134">
    <property type="term" value="F:glucosamine-1-phosphate N-acetyltransferase activity"/>
    <property type="evidence" value="ECO:0007669"/>
    <property type="project" value="UniProtKB-UniRule"/>
</dbReference>
<feature type="binding site" evidence="18">
    <location>
        <position position="220"/>
    </location>
    <ligand>
        <name>UDP-N-acetyl-alpha-D-glucosamine</name>
        <dbReference type="ChEBI" id="CHEBI:57705"/>
    </ligand>
</feature>
<comment type="subcellular location">
    <subcellularLocation>
        <location evidence="1 18">Cytoplasm</location>
    </subcellularLocation>
</comment>
<feature type="binding site" evidence="18">
    <location>
        <position position="358"/>
    </location>
    <ligand>
        <name>UDP-N-acetyl-alpha-D-glucosamine</name>
        <dbReference type="ChEBI" id="CHEBI:57705"/>
    </ligand>
</feature>
<dbReference type="Pfam" id="PF12804">
    <property type="entry name" value="NTP_transf_3"/>
    <property type="match status" value="1"/>
</dbReference>
<evidence type="ECO:0000256" key="5">
    <source>
        <dbReference type="ARBA" id="ARBA00022679"/>
    </source>
</evidence>
<feature type="domain" description="Mannose-1-phosphate guanyltransferase C-terminal" evidence="20">
    <location>
        <begin position="259"/>
        <end position="344"/>
    </location>
</feature>
<feature type="region of interest" description="Pyrophosphorylase" evidence="18">
    <location>
        <begin position="1"/>
        <end position="222"/>
    </location>
</feature>
<dbReference type="AlphaFoldDB" id="A0A2J6WEV1"/>
<dbReference type="UniPathway" id="UPA00113">
    <property type="reaction ID" value="UER00532"/>
</dbReference>
<feature type="domain" description="MobA-like NTP transferase" evidence="19">
    <location>
        <begin position="4"/>
        <end position="128"/>
    </location>
</feature>
<keyword evidence="4 18" id="KW-0963">Cytoplasm</keyword>
<dbReference type="GO" id="GO:0016020">
    <property type="term" value="C:membrane"/>
    <property type="evidence" value="ECO:0007669"/>
    <property type="project" value="GOC"/>
</dbReference>
<dbReference type="NCBIfam" id="TIGR01173">
    <property type="entry name" value="glmU"/>
    <property type="match status" value="1"/>
</dbReference>
<keyword evidence="13 18" id="KW-0012">Acyltransferase</keyword>
<dbReference type="Proteomes" id="UP000237040">
    <property type="component" value="Unassembled WGS sequence"/>
</dbReference>
<comment type="caution">
    <text evidence="18">Lacks conserved residue(s) required for the propagation of feature annotation.</text>
</comment>
<dbReference type="EC" id="2.7.7.23" evidence="18"/>
<evidence type="ECO:0000256" key="7">
    <source>
        <dbReference type="ARBA" id="ARBA00022723"/>
    </source>
</evidence>
<comment type="cofactor">
    <cofactor evidence="18">
        <name>Mg(2+)</name>
        <dbReference type="ChEBI" id="CHEBI:18420"/>
    </cofactor>
    <text evidence="18">Binds 1 Mg(2+) ion per subunit.</text>
</comment>
<comment type="subunit">
    <text evidence="18">Homotrimer.</text>
</comment>
<dbReference type="Gene3D" id="2.160.10.10">
    <property type="entry name" value="Hexapeptide repeat proteins"/>
    <property type="match status" value="1"/>
</dbReference>
<evidence type="ECO:0000256" key="17">
    <source>
        <dbReference type="ARBA" id="ARBA00049628"/>
    </source>
</evidence>
<dbReference type="GO" id="GO:0008360">
    <property type="term" value="P:regulation of cell shape"/>
    <property type="evidence" value="ECO:0007669"/>
    <property type="project" value="UniProtKB-KW"/>
</dbReference>
<comment type="pathway">
    <text evidence="18">Nucleotide-sugar biosynthesis; UDP-N-acetyl-alpha-D-glucosamine biosynthesis; UDP-N-acetyl-alpha-D-glucosamine from N-acetyl-alpha-D-glucosamine 1-phosphate: step 1/1.</text>
</comment>
<comment type="function">
    <text evidence="17 18">Catalyzes the last two sequential reactions in the de novo biosynthetic pathway for UDP-N-acetylglucosamine (UDP-GlcNAc). The C-terminal domain catalyzes the transfer of acetyl group from acetyl coenzyme A to glucosamine-1-phosphate (GlcN-1-P) to produce N-acetylglucosamine-1-phosphate (GlcNAc-1-P), which is converted into UDP-GlcNAc by the transfer of uridine 5-monophosphate (from uridine 5-triphosphate), a reaction catalyzed by the N-terminal domain.</text>
</comment>
<evidence type="ECO:0000313" key="21">
    <source>
        <dbReference type="EMBL" id="PMP67851.1"/>
    </source>
</evidence>
<feature type="binding site" evidence="18">
    <location>
        <position position="68"/>
    </location>
    <ligand>
        <name>UDP-N-acetyl-alpha-D-glucosamine</name>
        <dbReference type="ChEBI" id="CHEBI:57705"/>
    </ligand>
</feature>
<feature type="region of interest" description="N-acetyltransferase" evidence="18">
    <location>
        <begin position="244"/>
        <end position="453"/>
    </location>
</feature>
<feature type="binding site" evidence="18">
    <location>
        <position position="400"/>
    </location>
    <ligand>
        <name>acetyl-CoA</name>
        <dbReference type="ChEBI" id="CHEBI:57288"/>
    </ligand>
</feature>
<name>A0A2J6WEV1_9BACT</name>
<dbReference type="EC" id="2.3.1.157" evidence="18"/>
<evidence type="ECO:0000256" key="14">
    <source>
        <dbReference type="ARBA" id="ARBA00023316"/>
    </source>
</evidence>
<keyword evidence="12 18" id="KW-0511">Multifunctional enzyme</keyword>
<dbReference type="InterPro" id="IPR001451">
    <property type="entry name" value="Hexapep"/>
</dbReference>
<dbReference type="GO" id="GO:0009245">
    <property type="term" value="P:lipid A biosynthetic process"/>
    <property type="evidence" value="ECO:0007669"/>
    <property type="project" value="UniProtKB-UniRule"/>
</dbReference>
<dbReference type="GO" id="GO:0006048">
    <property type="term" value="P:UDP-N-acetylglucosamine biosynthetic process"/>
    <property type="evidence" value="ECO:0007669"/>
    <property type="project" value="UniProtKB-UniPathway"/>
</dbReference>
<evidence type="ECO:0000256" key="6">
    <source>
        <dbReference type="ARBA" id="ARBA00022695"/>
    </source>
</evidence>
<dbReference type="GO" id="GO:0003977">
    <property type="term" value="F:UDP-N-acetylglucosamine diphosphorylase activity"/>
    <property type="evidence" value="ECO:0007669"/>
    <property type="project" value="UniProtKB-UniRule"/>
</dbReference>
<evidence type="ECO:0000256" key="13">
    <source>
        <dbReference type="ARBA" id="ARBA00023315"/>
    </source>
</evidence>
<evidence type="ECO:0000256" key="9">
    <source>
        <dbReference type="ARBA" id="ARBA00022842"/>
    </source>
</evidence>
<feature type="binding site" evidence="18">
    <location>
        <position position="21"/>
    </location>
    <ligand>
        <name>UDP-N-acetyl-alpha-D-glucosamine</name>
        <dbReference type="ChEBI" id="CHEBI:57705"/>
    </ligand>
</feature>
<comment type="catalytic activity">
    <reaction evidence="16 18">
        <text>N-acetyl-alpha-D-glucosamine 1-phosphate + UTP + H(+) = UDP-N-acetyl-alpha-D-glucosamine + diphosphate</text>
        <dbReference type="Rhea" id="RHEA:13509"/>
        <dbReference type="ChEBI" id="CHEBI:15378"/>
        <dbReference type="ChEBI" id="CHEBI:33019"/>
        <dbReference type="ChEBI" id="CHEBI:46398"/>
        <dbReference type="ChEBI" id="CHEBI:57705"/>
        <dbReference type="ChEBI" id="CHEBI:57776"/>
        <dbReference type="EC" id="2.7.7.23"/>
    </reaction>
</comment>
<keyword evidence="7 18" id="KW-0479">Metal-binding</keyword>
<feature type="binding site" evidence="18">
    <location>
        <position position="372"/>
    </location>
    <ligand>
        <name>acetyl-CoA</name>
        <dbReference type="ChEBI" id="CHEBI:57288"/>
    </ligand>
</feature>
<evidence type="ECO:0000259" key="20">
    <source>
        <dbReference type="Pfam" id="PF25087"/>
    </source>
</evidence>
<feature type="active site" description="Proton acceptor" evidence="18">
    <location>
        <position position="355"/>
    </location>
</feature>
<feature type="binding site" evidence="18">
    <location>
        <begin position="73"/>
        <end position="74"/>
    </location>
    <ligand>
        <name>UDP-N-acetyl-alpha-D-glucosamine</name>
        <dbReference type="ChEBI" id="CHEBI:57705"/>
    </ligand>
</feature>
<evidence type="ECO:0000256" key="3">
    <source>
        <dbReference type="ARBA" id="ARBA00007947"/>
    </source>
</evidence>
<comment type="pathway">
    <text evidence="18">Bacterial outer membrane biogenesis; LPS lipid A biosynthesis.</text>
</comment>
<dbReference type="UniPathway" id="UPA00973"/>
<comment type="similarity">
    <text evidence="2 18">In the C-terminal section; belongs to the transferase hexapeptide repeat family.</text>
</comment>
<evidence type="ECO:0000256" key="18">
    <source>
        <dbReference type="HAMAP-Rule" id="MF_01631"/>
    </source>
</evidence>
<evidence type="ECO:0000256" key="4">
    <source>
        <dbReference type="ARBA" id="ARBA00022490"/>
    </source>
</evidence>
<dbReference type="HAMAP" id="MF_01631">
    <property type="entry name" value="GlmU"/>
    <property type="match status" value="1"/>
</dbReference>
<keyword evidence="8 18" id="KW-0677">Repeat</keyword>
<feature type="binding site" evidence="18">
    <location>
        <position position="147"/>
    </location>
    <ligand>
        <name>UDP-N-acetyl-alpha-D-glucosamine</name>
        <dbReference type="ChEBI" id="CHEBI:57705"/>
    </ligand>
</feature>
<organism evidence="21 22">
    <name type="scientific">Caldisericum exile</name>
    <dbReference type="NCBI Taxonomy" id="693075"/>
    <lineage>
        <taxon>Bacteria</taxon>
        <taxon>Pseudomonadati</taxon>
        <taxon>Caldisericota/Cryosericota group</taxon>
        <taxon>Caldisericota</taxon>
        <taxon>Caldisericia</taxon>
        <taxon>Caldisericales</taxon>
        <taxon>Caldisericaceae</taxon>
        <taxon>Caldisericum</taxon>
    </lineage>
</organism>
<dbReference type="InterPro" id="IPR029044">
    <property type="entry name" value="Nucleotide-diphossugar_trans"/>
</dbReference>
<keyword evidence="11 18" id="KW-0573">Peptidoglycan synthesis</keyword>
<dbReference type="InterPro" id="IPR005882">
    <property type="entry name" value="Bifunctional_GlmU"/>
</dbReference>
<evidence type="ECO:0000256" key="15">
    <source>
        <dbReference type="ARBA" id="ARBA00048247"/>
    </source>
</evidence>
<dbReference type="EMBL" id="PNIL01000034">
    <property type="protein sequence ID" value="PMP67851.1"/>
    <property type="molecule type" value="Genomic_DNA"/>
</dbReference>
<dbReference type="PANTHER" id="PTHR43584:SF3">
    <property type="entry name" value="BIFUNCTIONAL PROTEIN GLMU"/>
    <property type="match status" value="1"/>
</dbReference>
<keyword evidence="5 18" id="KW-0808">Transferase</keyword>
<feature type="binding site" evidence="18">
    <location>
        <position position="343"/>
    </location>
    <ligand>
        <name>UDP-N-acetyl-alpha-D-glucosamine</name>
        <dbReference type="ChEBI" id="CHEBI:57705"/>
    </ligand>
</feature>
<dbReference type="InterPro" id="IPR050065">
    <property type="entry name" value="GlmU-like"/>
</dbReference>
<feature type="binding site" evidence="18">
    <location>
        <position position="325"/>
    </location>
    <ligand>
        <name>UDP-N-acetyl-alpha-D-glucosamine</name>
        <dbReference type="ChEBI" id="CHEBI:57705"/>
    </ligand>
</feature>
<feature type="binding site" evidence="18">
    <location>
        <position position="162"/>
    </location>
    <ligand>
        <name>UDP-N-acetyl-alpha-D-glucosamine</name>
        <dbReference type="ChEBI" id="CHEBI:57705"/>
    </ligand>
</feature>
<dbReference type="PANTHER" id="PTHR43584">
    <property type="entry name" value="NUCLEOTIDYL TRANSFERASE"/>
    <property type="match status" value="1"/>
</dbReference>
<evidence type="ECO:0000256" key="2">
    <source>
        <dbReference type="ARBA" id="ARBA00007707"/>
    </source>
</evidence>
<evidence type="ECO:0000256" key="12">
    <source>
        <dbReference type="ARBA" id="ARBA00023268"/>
    </source>
</evidence>
<gene>
    <name evidence="18 21" type="primary">glmU</name>
    <name evidence="21" type="ORF">C0189_02415</name>
</gene>
<feature type="binding site" evidence="18">
    <location>
        <position position="369"/>
    </location>
    <ligand>
        <name>UDP-N-acetyl-alpha-D-glucosamine</name>
        <dbReference type="ChEBI" id="CHEBI:57705"/>
    </ligand>
</feature>
<sequence>MISAIVLGAGIGKRMHSQLPKVLHKICGREMIFYAIDSVKDVADNGVVVVINEAIPKEIFEGYEIKVQKKPLGTGDAVKVAIDGLDTDLVLITTGDNPLFEREDILGFYNFFKETNSDVAFISAESDDPTNLGRVVRIGNEFLKIVEETDATNEEKVIKEINTGVYLFKFEQLKKLLEKISNENAQGEYYLTDALKIAKEEGLKVSVYKLPKKLPIYGINNRYELSIAEKIIQEKILKKHMLNGVTIHNPETQKIDYFVEIENDTEILPGCLLEGKTKIESNCVIGPFAQIVDSHISKGSTVKQSVVLSSYVGENCSIGPFAYVRPENLLVKNVKIGTFVEVKKSKFDEGAKVPHLSYIGDATIGKNVNIGAGTITCNFSGLEGNKKNPTYIEDDVFIGSHSTLVAPLVIRKGAYTAAGSVITQEVPEDSLAIARAQQVNKIGWVKRRKGQNG</sequence>
<dbReference type="SUPFAM" id="SSF51161">
    <property type="entry name" value="Trimeric LpxA-like enzymes"/>
    <property type="match status" value="1"/>
</dbReference>
<accession>A0A2J6WEV1</accession>
<dbReference type="Gene3D" id="3.90.550.10">
    <property type="entry name" value="Spore Coat Polysaccharide Biosynthesis Protein SpsA, Chain A"/>
    <property type="match status" value="1"/>
</dbReference>
<dbReference type="Pfam" id="PF14602">
    <property type="entry name" value="Hexapep_2"/>
    <property type="match status" value="1"/>
</dbReference>
<feature type="binding site" evidence="18">
    <location>
        <position position="435"/>
    </location>
    <ligand>
        <name>acetyl-CoA</name>
        <dbReference type="ChEBI" id="CHEBI:57288"/>
    </ligand>
</feature>
<feature type="binding site" evidence="18">
    <location>
        <position position="96"/>
    </location>
    <ligand>
        <name>Mg(2+)</name>
        <dbReference type="ChEBI" id="CHEBI:18420"/>
    </ligand>
</feature>
<dbReference type="InterPro" id="IPR056729">
    <property type="entry name" value="GMPPB_C"/>
</dbReference>